<dbReference type="EMBL" id="QNRI01000006">
    <property type="protein sequence ID" value="RBO98041.1"/>
    <property type="molecule type" value="Genomic_DNA"/>
</dbReference>
<proteinExistence type="inferred from homology"/>
<dbReference type="InterPro" id="IPR051202">
    <property type="entry name" value="Peptidase_C40"/>
</dbReference>
<dbReference type="Gene3D" id="6.10.250.3150">
    <property type="match status" value="1"/>
</dbReference>
<accession>A0A366E6M2</accession>
<evidence type="ECO:0000256" key="7">
    <source>
        <dbReference type="SAM" id="MobiDB-lite"/>
    </source>
</evidence>
<evidence type="ECO:0000256" key="5">
    <source>
        <dbReference type="ARBA" id="ARBA00022807"/>
    </source>
</evidence>
<evidence type="ECO:0000256" key="6">
    <source>
        <dbReference type="SAM" id="Coils"/>
    </source>
</evidence>
<dbReference type="SUPFAM" id="SSF54001">
    <property type="entry name" value="Cysteine proteinases"/>
    <property type="match status" value="1"/>
</dbReference>
<dbReference type="STRING" id="200904.GCA_900168775_00883"/>
<keyword evidence="10" id="KW-1185">Reference proteome</keyword>
<keyword evidence="5" id="KW-0788">Thiol protease</keyword>
<evidence type="ECO:0000256" key="4">
    <source>
        <dbReference type="ARBA" id="ARBA00022801"/>
    </source>
</evidence>
<dbReference type="InterPro" id="IPR057309">
    <property type="entry name" value="PcsB_CC"/>
</dbReference>
<evidence type="ECO:0000313" key="10">
    <source>
        <dbReference type="Proteomes" id="UP000252254"/>
    </source>
</evidence>
<sequence>MWTRVNSKKVLAGVTITVGLMVTFPFDKPVVHAETHSEIQDQRSDVQSKLADKKQELESIQAELIEMNDEISRVDEAIQANEKKIKETKDKIEEKQKEVDKLEKEVAALEEDIEKRFEILKERASSLQKNGGSVQYLDVLFGSKSFGDLIDRVSIVTKITQADNSLIDQFKADKQKVEEQKAEIETKLQDLKDMQAELEAIQEQVEMQKEQNESKKAELEEKEANSKDMINDLELKDSELAQMEANAKEQVAKSHEQQIETYSKEVEKSVKKSSGSAPVSGNASSIISAGYKYIGNSSYQFGGGRSSSDIARGLFDCSGYVSWAFAQGGVNLPASTSSLSGVGQKVSPSEMKPGDLVFFDTYKINGHVGIYVGGNQFIGSQSSTGVAIANMGSGYWANHFSGHVRRVIN</sequence>
<feature type="region of interest" description="Disordered" evidence="7">
    <location>
        <begin position="206"/>
        <end position="226"/>
    </location>
</feature>
<feature type="domain" description="NlpC/P60" evidence="8">
    <location>
        <begin position="280"/>
        <end position="407"/>
    </location>
</feature>
<dbReference type="Proteomes" id="UP000252254">
    <property type="component" value="Unassembled WGS sequence"/>
</dbReference>
<keyword evidence="4 9" id="KW-0378">Hydrolase</keyword>
<dbReference type="InterPro" id="IPR000064">
    <property type="entry name" value="NLP_P60_dom"/>
</dbReference>
<dbReference type="InterPro" id="IPR038765">
    <property type="entry name" value="Papain-like_cys_pep_sf"/>
</dbReference>
<comment type="caution">
    <text evidence="9">The sequence shown here is derived from an EMBL/GenBank/DDBJ whole genome shotgun (WGS) entry which is preliminary data.</text>
</comment>
<comment type="similarity">
    <text evidence="1">Belongs to the peptidase C40 family.</text>
</comment>
<evidence type="ECO:0000259" key="8">
    <source>
        <dbReference type="PROSITE" id="PS51935"/>
    </source>
</evidence>
<keyword evidence="2" id="KW-0645">Protease</keyword>
<name>A0A366E6M2_9BACI</name>
<gene>
    <name evidence="9" type="ORF">DES48_10662</name>
</gene>
<evidence type="ECO:0000256" key="2">
    <source>
        <dbReference type="ARBA" id="ARBA00022670"/>
    </source>
</evidence>
<dbReference type="PANTHER" id="PTHR47053">
    <property type="entry name" value="MUREIN DD-ENDOPEPTIDASE MEPH-RELATED"/>
    <property type="match status" value="1"/>
</dbReference>
<reference evidence="9 10" key="1">
    <citation type="submission" date="2018-06" db="EMBL/GenBank/DDBJ databases">
        <title>Genomic Encyclopedia of Type Strains, Phase IV (KMG-IV): sequencing the most valuable type-strain genomes for metagenomic binning, comparative biology and taxonomic classification.</title>
        <authorList>
            <person name="Goeker M."/>
        </authorList>
    </citation>
    <scope>NUCLEOTIDE SEQUENCE [LARGE SCALE GENOMIC DNA]</scope>
    <source>
        <strain evidence="9 10">DSM 15140</strain>
    </source>
</reference>
<keyword evidence="6" id="KW-0175">Coiled coil</keyword>
<keyword evidence="3" id="KW-0732">Signal</keyword>
<organism evidence="9 10">
    <name type="scientific">Paraliobacillus ryukyuensis</name>
    <dbReference type="NCBI Taxonomy" id="200904"/>
    <lineage>
        <taxon>Bacteria</taxon>
        <taxon>Bacillati</taxon>
        <taxon>Bacillota</taxon>
        <taxon>Bacilli</taxon>
        <taxon>Bacillales</taxon>
        <taxon>Bacillaceae</taxon>
        <taxon>Paraliobacillus</taxon>
    </lineage>
</organism>
<dbReference type="Gene3D" id="3.90.1720.10">
    <property type="entry name" value="endopeptidase domain like (from Nostoc punctiforme)"/>
    <property type="match status" value="1"/>
</dbReference>
<evidence type="ECO:0000256" key="1">
    <source>
        <dbReference type="ARBA" id="ARBA00007074"/>
    </source>
</evidence>
<evidence type="ECO:0000256" key="3">
    <source>
        <dbReference type="ARBA" id="ARBA00022729"/>
    </source>
</evidence>
<dbReference type="PROSITE" id="PS51935">
    <property type="entry name" value="NLPC_P60"/>
    <property type="match status" value="1"/>
</dbReference>
<dbReference type="AlphaFoldDB" id="A0A366E6M2"/>
<dbReference type="PANTHER" id="PTHR47053:SF1">
    <property type="entry name" value="MUREIN DD-ENDOPEPTIDASE MEPH-RELATED"/>
    <property type="match status" value="1"/>
</dbReference>
<dbReference type="Pfam" id="PF24568">
    <property type="entry name" value="CC_PcsB"/>
    <property type="match status" value="1"/>
</dbReference>
<dbReference type="Pfam" id="PF00877">
    <property type="entry name" value="NLPC_P60"/>
    <property type="match status" value="1"/>
</dbReference>
<dbReference type="GO" id="GO:0006508">
    <property type="term" value="P:proteolysis"/>
    <property type="evidence" value="ECO:0007669"/>
    <property type="project" value="UniProtKB-KW"/>
</dbReference>
<evidence type="ECO:0000313" key="9">
    <source>
        <dbReference type="EMBL" id="RBO98041.1"/>
    </source>
</evidence>
<feature type="coiled-coil region" evidence="6">
    <location>
        <begin position="36"/>
        <end position="130"/>
    </location>
</feature>
<dbReference type="GO" id="GO:0008234">
    <property type="term" value="F:cysteine-type peptidase activity"/>
    <property type="evidence" value="ECO:0007669"/>
    <property type="project" value="UniProtKB-KW"/>
</dbReference>
<protein>
    <submittedName>
        <fullName evidence="9">Peptidoglycan hydrolase CwlO-like protein</fullName>
    </submittedName>
</protein>